<organism evidence="2">
    <name type="scientific">Faucicola osloensis</name>
    <name type="common">Moraxella osloensis</name>
    <dbReference type="NCBI Taxonomy" id="34062"/>
    <lineage>
        <taxon>Bacteria</taxon>
        <taxon>Pseudomonadati</taxon>
        <taxon>Pseudomonadota</taxon>
        <taxon>Gammaproteobacteria</taxon>
        <taxon>Moraxellales</taxon>
        <taxon>Moraxellaceae</taxon>
        <taxon>Faucicola</taxon>
    </lineage>
</organism>
<name>A0AA91FMY4_FAUOS</name>
<accession>A0AA91FMY4</accession>
<gene>
    <name evidence="2" type="ORF">A9299_10010</name>
</gene>
<keyword evidence="1" id="KW-0472">Membrane</keyword>
<sequence length="98" mass="11511">MLLFIFIVINLLVALFGVYTVKSMQKQGAKRFDKLSFVNHWLIVMSLLNFCCLYLAMQEKYFLPKIIFGASLIASCFFWVVNYSRYSSLKKVIHKNQK</sequence>
<keyword evidence="1" id="KW-1133">Transmembrane helix</keyword>
<feature type="transmembrane region" description="Helical" evidence="1">
    <location>
        <begin position="62"/>
        <end position="81"/>
    </location>
</feature>
<evidence type="ECO:0000313" key="2">
    <source>
        <dbReference type="EMBL" id="OBX64331.1"/>
    </source>
</evidence>
<evidence type="ECO:0000256" key="1">
    <source>
        <dbReference type="SAM" id="Phobius"/>
    </source>
</evidence>
<dbReference type="EMBL" id="LZMT01000017">
    <property type="protein sequence ID" value="OBX64331.1"/>
    <property type="molecule type" value="Genomic_DNA"/>
</dbReference>
<feature type="transmembrane region" description="Helical" evidence="1">
    <location>
        <begin position="6"/>
        <end position="25"/>
    </location>
</feature>
<protein>
    <submittedName>
        <fullName evidence="2">Uncharacterized protein</fullName>
    </submittedName>
</protein>
<feature type="transmembrane region" description="Helical" evidence="1">
    <location>
        <begin position="37"/>
        <end position="56"/>
    </location>
</feature>
<reference evidence="2" key="1">
    <citation type="submission" date="2016-06" db="EMBL/GenBank/DDBJ databases">
        <title>Draft genome of Moraxella osloensis CCUG 67237.</title>
        <authorList>
            <person name="Salva-Serra F."/>
            <person name="Engstrom-Jakobsson H."/>
            <person name="Thorell K."/>
            <person name="Gonzales-Siles L."/>
            <person name="Karlsson R."/>
            <person name="Boulund F."/>
            <person name="Engstrand L."/>
            <person name="Kristiansson E."/>
            <person name="Moore E."/>
        </authorList>
    </citation>
    <scope>NUCLEOTIDE SEQUENCE [LARGE SCALE GENOMIC DNA]</scope>
    <source>
        <strain evidence="2">CCUG 67237</strain>
    </source>
</reference>
<dbReference type="AlphaFoldDB" id="A0AA91FMY4"/>
<keyword evidence="1" id="KW-0812">Transmembrane</keyword>
<proteinExistence type="predicted"/>
<comment type="caution">
    <text evidence="2">The sequence shown here is derived from an EMBL/GenBank/DDBJ whole genome shotgun (WGS) entry which is preliminary data.</text>
</comment>